<dbReference type="Pfam" id="PF09669">
    <property type="entry name" value="Phage_pRha"/>
    <property type="match status" value="1"/>
</dbReference>
<dbReference type="RefSeq" id="WP_408126776.1">
    <property type="nucleotide sequence ID" value="NZ_JBFNFH010000014.1"/>
</dbReference>
<protein>
    <submittedName>
        <fullName evidence="1">Rha family transcriptional regulator</fullName>
    </submittedName>
</protein>
<keyword evidence="2" id="KW-1185">Reference proteome</keyword>
<name>A0ABW9F819_9FIRM</name>
<gene>
    <name evidence="1" type="ORF">ABGF40_06290</name>
</gene>
<organism evidence="1 2">
    <name type="scientific">Helcococcus bovis</name>
    <dbReference type="NCBI Taxonomy" id="3153252"/>
    <lineage>
        <taxon>Bacteria</taxon>
        <taxon>Bacillati</taxon>
        <taxon>Bacillota</taxon>
        <taxon>Tissierellia</taxon>
        <taxon>Tissierellales</taxon>
        <taxon>Peptoniphilaceae</taxon>
        <taxon>Helcococcus</taxon>
    </lineage>
</organism>
<comment type="caution">
    <text evidence="1">The sequence shown here is derived from an EMBL/GenBank/DDBJ whole genome shotgun (WGS) entry which is preliminary data.</text>
</comment>
<evidence type="ECO:0000313" key="2">
    <source>
        <dbReference type="Proteomes" id="UP001629536"/>
    </source>
</evidence>
<proteinExistence type="predicted"/>
<dbReference type="NCBIfam" id="TIGR02681">
    <property type="entry name" value="phage_pRha"/>
    <property type="match status" value="1"/>
</dbReference>
<dbReference type="Proteomes" id="UP001629536">
    <property type="component" value="Unassembled WGS sequence"/>
</dbReference>
<accession>A0ABW9F819</accession>
<sequence length="314" mass="36959">MKELVQVKNDKKYGLTTTSRIVAQGLGKRHSHVIRDLENILENPNVGSLIIPTFYRVNNQKRQYKEYLLTKDGFTLYMFNIQGYNDFKMAYINEFNRMEKILKQRSIPQNQPKEEYKIEPKTYKGKPVLVMRDLEYLFNKNITMLYETYMDTNLERNVLRDKELKLFIKENSNINKNISQLAVYNKKEVIALCKELNVEIPSFIYEYFGKEEDFTPNENYNRYRQVMDCGELLKIANQSVISEKYKQAIGIIVSNVLNDLGLYNNLDGDYSLNCANGWNKKSIIFDVSNLMKNGKNITAFERKKYRDSILLSIV</sequence>
<dbReference type="InterPro" id="IPR014054">
    <property type="entry name" value="Phage_regulatory_Rha"/>
</dbReference>
<reference evidence="1 2" key="1">
    <citation type="journal article" date="2024" name="Front. Microbiol.">
        <title>Pangenomic and biochemical analyses of Helcococcus ovis reveal widespread tetracycline resistance and a novel bacterial species, Helcococcus bovis.</title>
        <authorList>
            <person name="Cunha F."/>
            <person name="Zhai Y."/>
            <person name="Casaro S."/>
            <person name="Jones K.L."/>
            <person name="Hernandez M."/>
            <person name="Bisinotto R.S."/>
            <person name="Kariyawasam S."/>
            <person name="Brown M.B."/>
            <person name="Phillips A."/>
            <person name="Jeong K.C."/>
            <person name="Galvao K.N."/>
        </authorList>
    </citation>
    <scope>NUCLEOTIDE SEQUENCE [LARGE SCALE GENOMIC DNA]</scope>
    <source>
        <strain evidence="1 2">KG197</strain>
    </source>
</reference>
<evidence type="ECO:0000313" key="1">
    <source>
        <dbReference type="EMBL" id="MFM1525283.1"/>
    </source>
</evidence>
<dbReference type="EMBL" id="JBFNFH010000014">
    <property type="protein sequence ID" value="MFM1525283.1"/>
    <property type="molecule type" value="Genomic_DNA"/>
</dbReference>